<dbReference type="SUPFAM" id="SSF47781">
    <property type="entry name" value="RuvA domain 2-like"/>
    <property type="match status" value="1"/>
</dbReference>
<dbReference type="InterPro" id="IPR013840">
    <property type="entry name" value="DNAligase_N"/>
</dbReference>
<feature type="binding site" evidence="12">
    <location>
        <position position="312"/>
    </location>
    <ligand>
        <name>NAD(+)</name>
        <dbReference type="ChEBI" id="CHEBI:57540"/>
    </ligand>
</feature>
<dbReference type="Gene3D" id="1.10.150.20">
    <property type="entry name" value="5' to 3' exonuclease, C-terminal subdomain"/>
    <property type="match status" value="2"/>
</dbReference>
<feature type="binding site" evidence="12">
    <location>
        <begin position="31"/>
        <end position="35"/>
    </location>
    <ligand>
        <name>NAD(+)</name>
        <dbReference type="ChEBI" id="CHEBI:57540"/>
    </ligand>
</feature>
<dbReference type="RefSeq" id="WP_094205500.1">
    <property type="nucleotide sequence ID" value="NZ_NDYC01000018.1"/>
</dbReference>
<dbReference type="Gene3D" id="2.40.50.140">
    <property type="entry name" value="Nucleic acid-binding proteins"/>
    <property type="match status" value="1"/>
</dbReference>
<keyword evidence="2 12" id="KW-0436">Ligase</keyword>
<dbReference type="GO" id="GO:0005829">
    <property type="term" value="C:cytosol"/>
    <property type="evidence" value="ECO:0007669"/>
    <property type="project" value="TreeGrafter"/>
</dbReference>
<evidence type="ECO:0000259" key="13">
    <source>
        <dbReference type="PROSITE" id="PS50172"/>
    </source>
</evidence>
<feature type="binding site" evidence="12">
    <location>
        <position position="176"/>
    </location>
    <ligand>
        <name>NAD(+)</name>
        <dbReference type="ChEBI" id="CHEBI:57540"/>
    </ligand>
</feature>
<dbReference type="SMART" id="SM00532">
    <property type="entry name" value="LIGANc"/>
    <property type="match status" value="1"/>
</dbReference>
<name>A0A233V6F0_FINMA</name>
<keyword evidence="7 12" id="KW-0460">Magnesium</keyword>
<dbReference type="PROSITE" id="PS01056">
    <property type="entry name" value="DNA_LIGASE_N2"/>
    <property type="match status" value="1"/>
</dbReference>
<comment type="function">
    <text evidence="1 12">DNA ligase that catalyzes the formation of phosphodiester linkages between 5'-phosphoryl and 3'-hydroxyl groups in double-stranded DNA using NAD as a coenzyme and as the energy source for the reaction. It is essential for DNA replication and repair of damaged DNA.</text>
</comment>
<dbReference type="InterPro" id="IPR003583">
    <property type="entry name" value="Hlx-hairpin-Hlx_DNA-bd_motif"/>
</dbReference>
<dbReference type="HAMAP" id="MF_01588">
    <property type="entry name" value="DNA_ligase_A"/>
    <property type="match status" value="1"/>
</dbReference>
<dbReference type="PROSITE" id="PS50172">
    <property type="entry name" value="BRCT"/>
    <property type="match status" value="1"/>
</dbReference>
<dbReference type="InterPro" id="IPR001679">
    <property type="entry name" value="DNA_ligase"/>
</dbReference>
<dbReference type="Pfam" id="PF14520">
    <property type="entry name" value="HHH_5"/>
    <property type="match status" value="1"/>
</dbReference>
<dbReference type="InterPro" id="IPR012340">
    <property type="entry name" value="NA-bd_OB-fold"/>
</dbReference>
<dbReference type="InterPro" id="IPR004150">
    <property type="entry name" value="NAD_DNA_ligase_OB"/>
</dbReference>
<dbReference type="Gene3D" id="3.40.50.10190">
    <property type="entry name" value="BRCT domain"/>
    <property type="match status" value="1"/>
</dbReference>
<dbReference type="GO" id="GO:0046872">
    <property type="term" value="F:metal ion binding"/>
    <property type="evidence" value="ECO:0007669"/>
    <property type="project" value="UniProtKB-KW"/>
</dbReference>
<dbReference type="SMART" id="SM00292">
    <property type="entry name" value="BRCT"/>
    <property type="match status" value="1"/>
</dbReference>
<evidence type="ECO:0000313" key="14">
    <source>
        <dbReference type="EMBL" id="OXZ27972.1"/>
    </source>
</evidence>
<feature type="binding site" evidence="12">
    <location>
        <position position="288"/>
    </location>
    <ligand>
        <name>NAD(+)</name>
        <dbReference type="ChEBI" id="CHEBI:57540"/>
    </ligand>
</feature>
<keyword evidence="9 12" id="KW-0234">DNA repair</keyword>
<organism evidence="14 15">
    <name type="scientific">Finegoldia magna</name>
    <name type="common">Peptostreptococcus magnus</name>
    <dbReference type="NCBI Taxonomy" id="1260"/>
    <lineage>
        <taxon>Bacteria</taxon>
        <taxon>Bacillati</taxon>
        <taxon>Bacillota</taxon>
        <taxon>Tissierellia</taxon>
        <taxon>Tissierellales</taxon>
        <taxon>Peptoniphilaceae</taxon>
        <taxon>Finegoldia</taxon>
    </lineage>
</organism>
<dbReference type="SUPFAM" id="SSF50249">
    <property type="entry name" value="Nucleic acid-binding proteins"/>
    <property type="match status" value="1"/>
</dbReference>
<proteinExistence type="inferred from homology"/>
<evidence type="ECO:0000313" key="15">
    <source>
        <dbReference type="Proteomes" id="UP000215413"/>
    </source>
</evidence>
<dbReference type="Gene3D" id="3.30.470.30">
    <property type="entry name" value="DNA ligase/mRNA capping enzyme"/>
    <property type="match status" value="1"/>
</dbReference>
<dbReference type="PIRSF" id="PIRSF001604">
    <property type="entry name" value="LigA"/>
    <property type="match status" value="1"/>
</dbReference>
<dbReference type="SUPFAM" id="SSF56091">
    <property type="entry name" value="DNA ligase/mRNA capping enzyme, catalytic domain"/>
    <property type="match status" value="1"/>
</dbReference>
<dbReference type="Pfam" id="PF03120">
    <property type="entry name" value="OB_DNA_ligase"/>
    <property type="match status" value="1"/>
</dbReference>
<dbReference type="InterPro" id="IPR013839">
    <property type="entry name" value="DNAligase_adenylation"/>
</dbReference>
<dbReference type="InterPro" id="IPR010994">
    <property type="entry name" value="RuvA_2-like"/>
</dbReference>
<dbReference type="Proteomes" id="UP000215413">
    <property type="component" value="Unassembled WGS sequence"/>
</dbReference>
<comment type="cofactor">
    <cofactor evidence="12">
        <name>Mg(2+)</name>
        <dbReference type="ChEBI" id="CHEBI:18420"/>
    </cofactor>
    <cofactor evidence="12">
        <name>Mn(2+)</name>
        <dbReference type="ChEBI" id="CHEBI:29035"/>
    </cofactor>
</comment>
<dbReference type="Gene3D" id="1.10.287.610">
    <property type="entry name" value="Helix hairpin bin"/>
    <property type="match status" value="1"/>
</dbReference>
<gene>
    <name evidence="12" type="primary">ligA</name>
    <name evidence="14" type="ORF">B9N49_03285</name>
</gene>
<dbReference type="GO" id="GO:0006281">
    <property type="term" value="P:DNA repair"/>
    <property type="evidence" value="ECO:0007669"/>
    <property type="project" value="UniProtKB-KW"/>
</dbReference>
<reference evidence="15" key="1">
    <citation type="submission" date="2017-04" db="EMBL/GenBank/DDBJ databases">
        <title>Finegoldia magna isolated from orthopedic joint implant-associated infections.</title>
        <authorList>
            <person name="Bjorklund S."/>
            <person name="Bruggemann H."/>
            <person name="Jensen A."/>
            <person name="Hellmark B."/>
            <person name="Soderquist B."/>
        </authorList>
    </citation>
    <scope>NUCLEOTIDE SEQUENCE [LARGE SCALE GENOMIC DNA]</scope>
    <source>
        <strain evidence="15">CCUG 54800</strain>
    </source>
</reference>
<evidence type="ECO:0000256" key="4">
    <source>
        <dbReference type="ARBA" id="ARBA00022723"/>
    </source>
</evidence>
<evidence type="ECO:0000256" key="9">
    <source>
        <dbReference type="ARBA" id="ARBA00023204"/>
    </source>
</evidence>
<comment type="catalytic activity">
    <reaction evidence="11 12">
        <text>NAD(+) + (deoxyribonucleotide)n-3'-hydroxyl + 5'-phospho-(deoxyribonucleotide)m = (deoxyribonucleotide)n+m + AMP + beta-nicotinamide D-nucleotide.</text>
        <dbReference type="EC" id="6.5.1.2"/>
    </reaction>
</comment>
<comment type="caution">
    <text evidence="14">The sequence shown here is derived from an EMBL/GenBank/DDBJ whole genome shotgun (WGS) entry which is preliminary data.</text>
</comment>
<feature type="binding site" evidence="12">
    <location>
        <position position="405"/>
    </location>
    <ligand>
        <name>Zn(2+)</name>
        <dbReference type="ChEBI" id="CHEBI:29105"/>
    </ligand>
</feature>
<dbReference type="Pfam" id="PF01653">
    <property type="entry name" value="DNA_ligase_aden"/>
    <property type="match status" value="1"/>
</dbReference>
<feature type="binding site" evidence="12">
    <location>
        <position position="421"/>
    </location>
    <ligand>
        <name>Zn(2+)</name>
        <dbReference type="ChEBI" id="CHEBI:29105"/>
    </ligand>
</feature>
<dbReference type="InterPro" id="IPR036420">
    <property type="entry name" value="BRCT_dom_sf"/>
</dbReference>
<evidence type="ECO:0000256" key="11">
    <source>
        <dbReference type="ARBA" id="ARBA00034005"/>
    </source>
</evidence>
<dbReference type="Pfam" id="PF00533">
    <property type="entry name" value="BRCT"/>
    <property type="match status" value="1"/>
</dbReference>
<accession>A0A233V6F0</accession>
<keyword evidence="6 12" id="KW-0862">Zinc</keyword>
<keyword evidence="10 12" id="KW-0464">Manganese</keyword>
<keyword evidence="8 12" id="KW-0520">NAD</keyword>
<keyword evidence="3 12" id="KW-0235">DNA replication</keyword>
<evidence type="ECO:0000256" key="10">
    <source>
        <dbReference type="ARBA" id="ARBA00023211"/>
    </source>
</evidence>
<dbReference type="EMBL" id="NDYC01000018">
    <property type="protein sequence ID" value="OXZ27972.1"/>
    <property type="molecule type" value="Genomic_DNA"/>
</dbReference>
<comment type="similarity">
    <text evidence="12">Belongs to the NAD-dependent DNA ligase family. LigA subfamily.</text>
</comment>
<evidence type="ECO:0000256" key="2">
    <source>
        <dbReference type="ARBA" id="ARBA00022598"/>
    </source>
</evidence>
<feature type="binding site" evidence="12">
    <location>
        <position position="427"/>
    </location>
    <ligand>
        <name>Zn(2+)</name>
        <dbReference type="ChEBI" id="CHEBI:29105"/>
    </ligand>
</feature>
<dbReference type="InterPro" id="IPR041663">
    <property type="entry name" value="DisA/LigA_HHH"/>
</dbReference>
<evidence type="ECO:0000256" key="3">
    <source>
        <dbReference type="ARBA" id="ARBA00022705"/>
    </source>
</evidence>
<dbReference type="CDD" id="cd00114">
    <property type="entry name" value="LIGANc"/>
    <property type="match status" value="1"/>
</dbReference>
<dbReference type="AlphaFoldDB" id="A0A233V6F0"/>
<keyword evidence="5 12" id="KW-0227">DNA damage</keyword>
<dbReference type="CDD" id="cd17748">
    <property type="entry name" value="BRCT_DNA_ligase_like"/>
    <property type="match status" value="1"/>
</dbReference>
<dbReference type="PANTHER" id="PTHR23389">
    <property type="entry name" value="CHROMOSOME TRANSMISSION FIDELITY FACTOR 18"/>
    <property type="match status" value="1"/>
</dbReference>
<dbReference type="InterPro" id="IPR001357">
    <property type="entry name" value="BRCT_dom"/>
</dbReference>
<dbReference type="SUPFAM" id="SSF52113">
    <property type="entry name" value="BRCT domain"/>
    <property type="match status" value="1"/>
</dbReference>
<evidence type="ECO:0000256" key="5">
    <source>
        <dbReference type="ARBA" id="ARBA00022763"/>
    </source>
</evidence>
<dbReference type="FunFam" id="1.10.150.20:FF:000006">
    <property type="entry name" value="DNA ligase"/>
    <property type="match status" value="1"/>
</dbReference>
<feature type="domain" description="BRCT" evidence="13">
    <location>
        <begin position="583"/>
        <end position="662"/>
    </location>
</feature>
<dbReference type="Pfam" id="PF12826">
    <property type="entry name" value="HHH_2"/>
    <property type="match status" value="1"/>
</dbReference>
<evidence type="ECO:0000256" key="12">
    <source>
        <dbReference type="HAMAP-Rule" id="MF_01588"/>
    </source>
</evidence>
<protein>
    <recommendedName>
        <fullName evidence="12">DNA ligase</fullName>
        <ecNumber evidence="12">6.5.1.2</ecNumber>
    </recommendedName>
    <alternativeName>
        <fullName evidence="12">Polydeoxyribonucleotide synthase [NAD(+)]</fullName>
    </alternativeName>
</protein>
<evidence type="ECO:0000256" key="6">
    <source>
        <dbReference type="ARBA" id="ARBA00022833"/>
    </source>
</evidence>
<feature type="active site" description="N6-AMP-lysine intermediate" evidence="12">
    <location>
        <position position="121"/>
    </location>
</feature>
<dbReference type="FunFam" id="1.10.150.20:FF:000007">
    <property type="entry name" value="DNA ligase"/>
    <property type="match status" value="1"/>
</dbReference>
<feature type="binding site" evidence="12">
    <location>
        <begin position="79"/>
        <end position="80"/>
    </location>
    <ligand>
        <name>NAD(+)</name>
        <dbReference type="ChEBI" id="CHEBI:57540"/>
    </ligand>
</feature>
<sequence length="662" mass="76036">MEKEDRIKYLVDILNKYAFHYYTLDDPLIEDSEYDVLYDELVNLEKETGIILPNSPTNRIGGEVLSGFEKHVHLNTLYSLGKAQSKEEVRNWVNKTIEFVENYNKNHVNKLPTVEFYVEFKFDGLTVNLTYDDGYLVMATTRGNGTVGEVITSQVRTINSIPLKIKDTRLMEIQGEGVMPLSSLEKYNQTHEPKLKNARNAAAGALRNLDPAVTRERNLDAYFYNVNYLEENGLETQEQMMKFLRDNYFKLYPYEKHATSFEEISGFIDEIFELRNEIDVLTDGVVIKVNDFKTREKLGYTNKFPRWAIAYKFEPERFTTIVKEVEWNVGRTGKVTPTALLEPVEIGNVTVKRATLNNIDDIERKQVRLNSEVFIRRSNDVIPEIMGVVNPEQEDTKEIEIPHYCPYCHSELFRDGVHIFCPNSMSCTPQLVKRMVHFASRNAMNIDGLSEKTLEVLLEKLNITSIEEIYDVKKEQLLQLEGFKEKKSQNLINAIEKSKNVDLANFIFALGIPEIGEKTSFELAQKYKSFDNLREAKFEELIQIEDIGNVIAEEIVEFFHDETISHSIDLLISKGIKIKNPENIEKKLDNLTFVLTGSLVNYSRKELTDKLSNLGAKVSSSVSKNTDYVVYGEKAGSKLTKAKDLGVKLMTEDELNSFLNNL</sequence>
<dbReference type="PANTHER" id="PTHR23389:SF9">
    <property type="entry name" value="DNA LIGASE"/>
    <property type="match status" value="1"/>
</dbReference>
<dbReference type="GO" id="GO:0006260">
    <property type="term" value="P:DNA replication"/>
    <property type="evidence" value="ECO:0007669"/>
    <property type="project" value="UniProtKB-KW"/>
</dbReference>
<keyword evidence="4 12" id="KW-0479">Metal-binding</keyword>
<dbReference type="NCBIfam" id="NF005932">
    <property type="entry name" value="PRK07956.1"/>
    <property type="match status" value="1"/>
</dbReference>
<evidence type="ECO:0000256" key="8">
    <source>
        <dbReference type="ARBA" id="ARBA00023027"/>
    </source>
</evidence>
<evidence type="ECO:0000256" key="1">
    <source>
        <dbReference type="ARBA" id="ARBA00004067"/>
    </source>
</evidence>
<dbReference type="GO" id="GO:0003911">
    <property type="term" value="F:DNA ligase (NAD+) activity"/>
    <property type="evidence" value="ECO:0007669"/>
    <property type="project" value="UniProtKB-UniRule"/>
</dbReference>
<feature type="binding site" evidence="12">
    <location>
        <position position="119"/>
    </location>
    <ligand>
        <name>NAD(+)</name>
        <dbReference type="ChEBI" id="CHEBI:57540"/>
    </ligand>
</feature>
<evidence type="ECO:0000256" key="7">
    <source>
        <dbReference type="ARBA" id="ARBA00022842"/>
    </source>
</evidence>
<feature type="binding site" evidence="12">
    <location>
        <position position="408"/>
    </location>
    <ligand>
        <name>Zn(2+)</name>
        <dbReference type="ChEBI" id="CHEBI:29105"/>
    </ligand>
</feature>
<dbReference type="InterPro" id="IPR033136">
    <property type="entry name" value="DNA_ligase_CS"/>
</dbReference>
<dbReference type="EC" id="6.5.1.2" evidence="12"/>
<dbReference type="GO" id="GO:0003677">
    <property type="term" value="F:DNA binding"/>
    <property type="evidence" value="ECO:0007669"/>
    <property type="project" value="InterPro"/>
</dbReference>
<dbReference type="SMART" id="SM00278">
    <property type="entry name" value="HhH1"/>
    <property type="match status" value="4"/>
</dbReference>
<dbReference type="NCBIfam" id="TIGR00575">
    <property type="entry name" value="dnlj"/>
    <property type="match status" value="1"/>
</dbReference>
<feature type="binding site" evidence="12">
    <location>
        <position position="142"/>
    </location>
    <ligand>
        <name>NAD(+)</name>
        <dbReference type="ChEBI" id="CHEBI:57540"/>
    </ligand>
</feature>